<proteinExistence type="predicted"/>
<dbReference type="InterPro" id="IPR007833">
    <property type="entry name" value="Capsule_polysaccharide_synth"/>
</dbReference>
<comment type="caution">
    <text evidence="1">The sequence shown here is derived from an EMBL/GenBank/DDBJ whole genome shotgun (WGS) entry which is preliminary data.</text>
</comment>
<dbReference type="CDD" id="cd16439">
    <property type="entry name" value="beta_Kdo_transferase_KpsC_2"/>
    <property type="match status" value="1"/>
</dbReference>
<name>A0ABS8CAH5_9BURK</name>
<dbReference type="Proteomes" id="UP000776983">
    <property type="component" value="Unassembled WGS sequence"/>
</dbReference>
<evidence type="ECO:0000313" key="1">
    <source>
        <dbReference type="EMBL" id="MCB5363037.1"/>
    </source>
</evidence>
<gene>
    <name evidence="1" type="ORF">H0484_04620</name>
</gene>
<sequence>MIGTFSDKLSRIPGLSALLGEEVVRLHLPQQAKRKNVRAIVGWGRRRLWLIEPKKAAAKLQLPFVALEDGFLRSYGTGATHPPLSLIVDTEGIYYDATQPSALEILLASEADVFTGPGADHAQASALILQERLSKYNMAPDLAQLPGADAERRRILLVDQTRGDAAIRYGLAGEDTFAEMLQAARIENPNAILYIKTHPEVSRGDKQGYYSNLKGDENTIILRDAVNPLSLLPHMHRVYTVTSQLGFEALLAGVPVSCFGLPWYAGWGATDDRITSTRRNRRRSVAELFAAAYLHYTRYLNPETFEPGTIFDVIQWLVRQRKMAGLMGGRSIGVGYRRWKAEITGPFMAMSQKQVHFSKNAHKAAQLQPCTQDRLISWGGDPKPDLVELAAQSGATLLRMEDGFIRSIGLGSDFVPPLSLVLDSSGIYFDPRQPSDLENLLNTQPFQPQDYKRAARVRGLIVEHDITKYNTEPNARPDWLQADQHVVLVPGQVEDDASIRHGCEDIRSNLALLREARQACPDAFIVYKPHPDVMVRNRAGKVHRQAALQYANAIETQLSIVSCVSACDEVHTMTSLSGFDALLRGKTVVVYGRPFYAGWGLTQDRLSFAPTRRGRTLTLDELVAGTLLHYPLYWDWTLKGFTTCEAAIMQIVKRRQALLAQGGLNAVRMNYAQRQWHTIKLWARAGFVVRG</sequence>
<reference evidence="1 2" key="1">
    <citation type="submission" date="2020-07" db="EMBL/GenBank/DDBJ databases">
        <title>Pusillimonas sp. nov., isolated from poultry manure in Taiwan.</title>
        <authorList>
            <person name="Lin S.-Y."/>
            <person name="Tang Y.-S."/>
            <person name="Young C.-C."/>
        </authorList>
    </citation>
    <scope>NUCLEOTIDE SEQUENCE [LARGE SCALE GENOMIC DNA]</scope>
    <source>
        <strain evidence="1 2">CC-YST705</strain>
    </source>
</reference>
<organism evidence="1 2">
    <name type="scientific">Mesopusillimonas faecipullorum</name>
    <dbReference type="NCBI Taxonomy" id="2755040"/>
    <lineage>
        <taxon>Bacteria</taxon>
        <taxon>Pseudomonadati</taxon>
        <taxon>Pseudomonadota</taxon>
        <taxon>Betaproteobacteria</taxon>
        <taxon>Burkholderiales</taxon>
        <taxon>Alcaligenaceae</taxon>
        <taxon>Mesopusillimonas</taxon>
    </lineage>
</organism>
<evidence type="ECO:0000313" key="2">
    <source>
        <dbReference type="Proteomes" id="UP000776983"/>
    </source>
</evidence>
<keyword evidence="2" id="KW-1185">Reference proteome</keyword>
<dbReference type="Pfam" id="PF05159">
    <property type="entry name" value="Capsule_synth"/>
    <property type="match status" value="2"/>
</dbReference>
<accession>A0ABS8CAH5</accession>
<dbReference type="CDD" id="cd16440">
    <property type="entry name" value="beta_Kdo_transferase_KpsC_1"/>
    <property type="match status" value="1"/>
</dbReference>
<protein>
    <submittedName>
        <fullName evidence="1">Capsular polysaccharide biosynthesis protein</fullName>
    </submittedName>
</protein>
<dbReference type="EMBL" id="JACDXW010000002">
    <property type="protein sequence ID" value="MCB5363037.1"/>
    <property type="molecule type" value="Genomic_DNA"/>
</dbReference>